<keyword evidence="4" id="KW-1185">Reference proteome</keyword>
<accession>A0ABP0ZV54</accession>
<feature type="signal peptide" evidence="2">
    <location>
        <begin position="1"/>
        <end position="15"/>
    </location>
</feature>
<feature type="chain" id="PRO_5047476483" evidence="2">
    <location>
        <begin position="16"/>
        <end position="85"/>
    </location>
</feature>
<organism evidence="3 4">
    <name type="scientific">Lodderomyces beijingensis</name>
    <dbReference type="NCBI Taxonomy" id="1775926"/>
    <lineage>
        <taxon>Eukaryota</taxon>
        <taxon>Fungi</taxon>
        <taxon>Dikarya</taxon>
        <taxon>Ascomycota</taxon>
        <taxon>Saccharomycotina</taxon>
        <taxon>Pichiomycetes</taxon>
        <taxon>Debaryomycetaceae</taxon>
        <taxon>Candida/Lodderomyces clade</taxon>
        <taxon>Lodderomyces</taxon>
    </lineage>
</organism>
<dbReference type="Proteomes" id="UP001497383">
    <property type="component" value="Chromosome 6"/>
</dbReference>
<reference evidence="3 4" key="1">
    <citation type="submission" date="2024-03" db="EMBL/GenBank/DDBJ databases">
        <authorList>
            <person name="Brejova B."/>
        </authorList>
    </citation>
    <scope>NUCLEOTIDE SEQUENCE [LARGE SCALE GENOMIC DNA]</scope>
    <source>
        <strain evidence="3 4">CBS 14171</strain>
    </source>
</reference>
<dbReference type="EMBL" id="OZ022410">
    <property type="protein sequence ID" value="CAK9441402.1"/>
    <property type="molecule type" value="Genomic_DNA"/>
</dbReference>
<evidence type="ECO:0000256" key="1">
    <source>
        <dbReference type="SAM" id="MobiDB-lite"/>
    </source>
</evidence>
<protein>
    <submittedName>
        <fullName evidence="3">Uncharacterized protein</fullName>
    </submittedName>
</protein>
<sequence>MHLLIFCICISTALSYIGIKLKLPSAASSSSAQNGEESNNDNDNNEAKVQEAMSSLSRQYGDGMVLGKRRGHGGATLFIIEESGS</sequence>
<dbReference type="GeneID" id="92210466"/>
<evidence type="ECO:0000313" key="4">
    <source>
        <dbReference type="Proteomes" id="UP001497383"/>
    </source>
</evidence>
<gene>
    <name evidence="3" type="ORF">LODBEIA_P52700</name>
</gene>
<name>A0ABP0ZV54_9ASCO</name>
<evidence type="ECO:0000256" key="2">
    <source>
        <dbReference type="SAM" id="SignalP"/>
    </source>
</evidence>
<feature type="region of interest" description="Disordered" evidence="1">
    <location>
        <begin position="28"/>
        <end position="55"/>
    </location>
</feature>
<evidence type="ECO:0000313" key="3">
    <source>
        <dbReference type="EMBL" id="CAK9441402.1"/>
    </source>
</evidence>
<proteinExistence type="predicted"/>
<keyword evidence="2" id="KW-0732">Signal</keyword>
<dbReference type="RefSeq" id="XP_066832208.1">
    <property type="nucleotide sequence ID" value="XM_066975584.1"/>
</dbReference>